<sequence length="421" mass="45097">MAAFVVTFVVVIGINTMLWVSAGIVRVVAARLRGSPVRASGRVPTPEDVAVVIAAHNEELVIEATIRSAARQVPIDNVFVVSDGSRDATAAVASAHGATVLDLSPNRGKAGAIRAIVEEFDIAGRFEVLLLLDADSQLSDDYLVTGLRDFADPEVVAVAGRATTLLHPVPPTVLGRLLVAYRERLYLSVQYLQKFGQAARHLNAVSIVPGFASMYRTRVLAHIDIDAPGLTIEDYNMTFEVHAKRLGRIAFRPDAAVALTQDPDNLRDYSKQMRRWSLGFWQTVRRHGVHAGRFWTLLAISITELVTSSVVTLLAAPIALLSVGAAIVAASGADPSGTAAAIAGALPPLAIVAGVLLPDYLLSVLAAVLAKRPSYLVRGLVFPVLRMLDALLCLQAMRDAFVRRTDGRWASPERRAVAQAG</sequence>
<comment type="similarity">
    <text evidence="1">Belongs to the glycosyltransferase 2 family.</text>
</comment>
<evidence type="ECO:0000256" key="3">
    <source>
        <dbReference type="ARBA" id="ARBA00022679"/>
    </source>
</evidence>
<evidence type="ECO:0000313" key="5">
    <source>
        <dbReference type="EMBL" id="QEO09438.1"/>
    </source>
</evidence>
<keyword evidence="4" id="KW-0472">Membrane</keyword>
<evidence type="ECO:0000256" key="1">
    <source>
        <dbReference type="ARBA" id="ARBA00006739"/>
    </source>
</evidence>
<keyword evidence="6" id="KW-1185">Reference proteome</keyword>
<feature type="transmembrane region" description="Helical" evidence="4">
    <location>
        <begin position="345"/>
        <end position="369"/>
    </location>
</feature>
<accession>A0A5C1Y7Q7</accession>
<dbReference type="OrthoDB" id="9797391at2"/>
<protein>
    <submittedName>
        <fullName evidence="5">Glycosyltransferase family 2 protein</fullName>
    </submittedName>
</protein>
<dbReference type="EMBL" id="CP043504">
    <property type="protein sequence ID" value="QEO09438.1"/>
    <property type="molecule type" value="Genomic_DNA"/>
</dbReference>
<dbReference type="Proteomes" id="UP000322159">
    <property type="component" value="Chromosome"/>
</dbReference>
<dbReference type="PANTHER" id="PTHR43630">
    <property type="entry name" value="POLY-BETA-1,6-N-ACETYL-D-GLUCOSAMINE SYNTHASE"/>
    <property type="match status" value="1"/>
</dbReference>
<dbReference type="RefSeq" id="WP_149324860.1">
    <property type="nucleotide sequence ID" value="NZ_CP043504.1"/>
</dbReference>
<evidence type="ECO:0000313" key="6">
    <source>
        <dbReference type="Proteomes" id="UP000322159"/>
    </source>
</evidence>
<dbReference type="CDD" id="cd06423">
    <property type="entry name" value="CESA_like"/>
    <property type="match status" value="1"/>
</dbReference>
<dbReference type="AlphaFoldDB" id="A0A5C1Y7Q7"/>
<dbReference type="Gene3D" id="3.90.550.10">
    <property type="entry name" value="Spore Coat Polysaccharide Biosynthesis Protein SpsA, Chain A"/>
    <property type="match status" value="1"/>
</dbReference>
<evidence type="ECO:0000256" key="4">
    <source>
        <dbReference type="SAM" id="Phobius"/>
    </source>
</evidence>
<dbReference type="InterPro" id="IPR029044">
    <property type="entry name" value="Nucleotide-diphossugar_trans"/>
</dbReference>
<keyword evidence="3 5" id="KW-0808">Transferase</keyword>
<feature type="transmembrane region" description="Helical" evidence="4">
    <location>
        <begin position="310"/>
        <end position="333"/>
    </location>
</feature>
<evidence type="ECO:0000256" key="2">
    <source>
        <dbReference type="ARBA" id="ARBA00022676"/>
    </source>
</evidence>
<dbReference type="SUPFAM" id="SSF53448">
    <property type="entry name" value="Nucleotide-diphospho-sugar transferases"/>
    <property type="match status" value="1"/>
</dbReference>
<keyword evidence="4" id="KW-0812">Transmembrane</keyword>
<keyword evidence="2" id="KW-0328">Glycosyltransferase</keyword>
<reference evidence="5 6" key="1">
    <citation type="submission" date="2019-09" db="EMBL/GenBank/DDBJ databases">
        <title>Genome sequencing of strain KACC 19322.</title>
        <authorList>
            <person name="Heo J."/>
            <person name="Kim S.-J."/>
            <person name="Kim J.-S."/>
            <person name="Hong S.-B."/>
            <person name="Kwon S.-W."/>
        </authorList>
    </citation>
    <scope>NUCLEOTIDE SEQUENCE [LARGE SCALE GENOMIC DNA]</scope>
    <source>
        <strain evidence="5 6">KACC 19322</strain>
    </source>
</reference>
<organism evidence="5 6">
    <name type="scientific">Protaetiibacter larvae</name>
    <dbReference type="NCBI Taxonomy" id="2592654"/>
    <lineage>
        <taxon>Bacteria</taxon>
        <taxon>Bacillati</taxon>
        <taxon>Actinomycetota</taxon>
        <taxon>Actinomycetes</taxon>
        <taxon>Micrococcales</taxon>
        <taxon>Microbacteriaceae</taxon>
        <taxon>Protaetiibacter</taxon>
    </lineage>
</organism>
<proteinExistence type="inferred from homology"/>
<dbReference type="PANTHER" id="PTHR43630:SF1">
    <property type="entry name" value="POLY-BETA-1,6-N-ACETYL-D-GLUCOSAMINE SYNTHASE"/>
    <property type="match status" value="1"/>
</dbReference>
<name>A0A5C1Y7Q7_9MICO</name>
<dbReference type="GO" id="GO:0016757">
    <property type="term" value="F:glycosyltransferase activity"/>
    <property type="evidence" value="ECO:0007669"/>
    <property type="project" value="UniProtKB-KW"/>
</dbReference>
<gene>
    <name evidence="5" type="ORF">FLP23_05095</name>
</gene>
<keyword evidence="4" id="KW-1133">Transmembrane helix</keyword>
<dbReference type="KEGG" id="lyk:FLP23_05095"/>
<dbReference type="Pfam" id="PF13641">
    <property type="entry name" value="Glyco_tranf_2_3"/>
    <property type="match status" value="1"/>
</dbReference>